<reference evidence="1 2" key="1">
    <citation type="submission" date="2015-01" db="EMBL/GenBank/DDBJ databases">
        <title>Draft genome of the acidophilic iron oxidizer Acidithrix ferrooxidans strain Py-F3.</title>
        <authorList>
            <person name="Poehlein A."/>
            <person name="Eisen S."/>
            <person name="Schloemann M."/>
            <person name="Johnson B.D."/>
            <person name="Daniel R."/>
            <person name="Muehling M."/>
        </authorList>
    </citation>
    <scope>NUCLEOTIDE SEQUENCE [LARGE SCALE GENOMIC DNA]</scope>
    <source>
        <strain evidence="1 2">Py-F3</strain>
    </source>
</reference>
<dbReference type="EMBL" id="JXYS01000018">
    <property type="protein sequence ID" value="KJF18358.1"/>
    <property type="molecule type" value="Genomic_DNA"/>
</dbReference>
<evidence type="ECO:0000313" key="1">
    <source>
        <dbReference type="EMBL" id="KJF18358.1"/>
    </source>
</evidence>
<accession>A0A0D8HKB9</accession>
<dbReference type="Proteomes" id="UP000032360">
    <property type="component" value="Unassembled WGS sequence"/>
</dbReference>
<gene>
    <name evidence="1" type="ORF">AXFE_07460</name>
</gene>
<evidence type="ECO:0000313" key="2">
    <source>
        <dbReference type="Proteomes" id="UP000032360"/>
    </source>
</evidence>
<organism evidence="1 2">
    <name type="scientific">Acidithrix ferrooxidans</name>
    <dbReference type="NCBI Taxonomy" id="1280514"/>
    <lineage>
        <taxon>Bacteria</taxon>
        <taxon>Bacillati</taxon>
        <taxon>Actinomycetota</taxon>
        <taxon>Acidimicrobiia</taxon>
        <taxon>Acidimicrobiales</taxon>
        <taxon>Acidimicrobiaceae</taxon>
        <taxon>Acidithrix</taxon>
    </lineage>
</organism>
<dbReference type="AlphaFoldDB" id="A0A0D8HKB9"/>
<name>A0A0D8HKB9_9ACTN</name>
<sequence>MNCVLFDMVSQVILIMDFIEKMLLGQTTSII</sequence>
<keyword evidence="2" id="KW-1185">Reference proteome</keyword>
<protein>
    <submittedName>
        <fullName evidence="1">Uncharacterized protein</fullName>
    </submittedName>
</protein>
<dbReference type="STRING" id="1280514.AXFE_07460"/>
<comment type="caution">
    <text evidence="1">The sequence shown here is derived from an EMBL/GenBank/DDBJ whole genome shotgun (WGS) entry which is preliminary data.</text>
</comment>
<proteinExistence type="predicted"/>